<keyword evidence="2" id="KW-0472">Membrane</keyword>
<keyword evidence="4" id="KW-1185">Reference proteome</keyword>
<feature type="region of interest" description="Disordered" evidence="1">
    <location>
        <begin position="204"/>
        <end position="244"/>
    </location>
</feature>
<feature type="compositionally biased region" description="Acidic residues" evidence="1">
    <location>
        <begin position="125"/>
        <end position="135"/>
    </location>
</feature>
<feature type="compositionally biased region" description="Low complexity" evidence="1">
    <location>
        <begin position="95"/>
        <end position="109"/>
    </location>
</feature>
<organism evidence="3 4">
    <name type="scientific">Meripilus lineatus</name>
    <dbReference type="NCBI Taxonomy" id="2056292"/>
    <lineage>
        <taxon>Eukaryota</taxon>
        <taxon>Fungi</taxon>
        <taxon>Dikarya</taxon>
        <taxon>Basidiomycota</taxon>
        <taxon>Agaricomycotina</taxon>
        <taxon>Agaricomycetes</taxon>
        <taxon>Polyporales</taxon>
        <taxon>Meripilaceae</taxon>
        <taxon>Meripilus</taxon>
    </lineage>
</organism>
<evidence type="ECO:0000313" key="4">
    <source>
        <dbReference type="Proteomes" id="UP001212997"/>
    </source>
</evidence>
<comment type="caution">
    <text evidence="3">The sequence shown here is derived from an EMBL/GenBank/DDBJ whole genome shotgun (WGS) entry which is preliminary data.</text>
</comment>
<dbReference type="Proteomes" id="UP001212997">
    <property type="component" value="Unassembled WGS sequence"/>
</dbReference>
<keyword evidence="2" id="KW-1133">Transmembrane helix</keyword>
<feature type="region of interest" description="Disordered" evidence="1">
    <location>
        <begin position="258"/>
        <end position="278"/>
    </location>
</feature>
<protein>
    <submittedName>
        <fullName evidence="3">Uncharacterized protein</fullName>
    </submittedName>
</protein>
<gene>
    <name evidence="3" type="ORF">NLI96_g4927</name>
</gene>
<evidence type="ECO:0000256" key="2">
    <source>
        <dbReference type="SAM" id="Phobius"/>
    </source>
</evidence>
<keyword evidence="2" id="KW-0812">Transmembrane</keyword>
<evidence type="ECO:0000256" key="1">
    <source>
        <dbReference type="SAM" id="MobiDB-lite"/>
    </source>
</evidence>
<dbReference type="AlphaFoldDB" id="A0AAD5V3W6"/>
<dbReference type="EMBL" id="JANAWD010000152">
    <property type="protein sequence ID" value="KAJ3485477.1"/>
    <property type="molecule type" value="Genomic_DNA"/>
</dbReference>
<feature type="region of interest" description="Disordered" evidence="1">
    <location>
        <begin position="94"/>
        <end position="135"/>
    </location>
</feature>
<sequence length="278" mass="30105">MAPVPNSSGLVLPHGFSLIAFILFCSVLSIAFFVALFFLGRYVRRRFAKANVDIESNTPSLVTIPIPDLPMGTHWVEFEHAGKIYRYPSRQAQAPSSPIITSSPLSSPTETKEDSSSLPSLGSDEGSDGSSEDDLEVYGGLCASPAFLDISQFVDAAPCDIDVPEIRIHECEDPMPINDDLKDTALVAALSITNLAMDFLPTPEPSFNAPRDKSGDDGDEFGTSGKIARSIVRPRPQRTPSKSLIMSKVNRESFRRVMAPISRRSSGPRQCGLGSISE</sequence>
<accession>A0AAD5V3W6</accession>
<reference evidence="3" key="1">
    <citation type="submission" date="2022-07" db="EMBL/GenBank/DDBJ databases">
        <title>Genome Sequence of Physisporinus lineatus.</title>
        <authorList>
            <person name="Buettner E."/>
        </authorList>
    </citation>
    <scope>NUCLEOTIDE SEQUENCE</scope>
    <source>
        <strain evidence="3">VT162</strain>
    </source>
</reference>
<evidence type="ECO:0000313" key="3">
    <source>
        <dbReference type="EMBL" id="KAJ3485477.1"/>
    </source>
</evidence>
<name>A0AAD5V3W6_9APHY</name>
<feature type="transmembrane region" description="Helical" evidence="2">
    <location>
        <begin position="15"/>
        <end position="39"/>
    </location>
</feature>
<proteinExistence type="predicted"/>